<dbReference type="AlphaFoldDB" id="A0A3B3S2C7"/>
<organism evidence="4 5">
    <name type="scientific">Paramormyrops kingsleyae</name>
    <dbReference type="NCBI Taxonomy" id="1676925"/>
    <lineage>
        <taxon>Eukaryota</taxon>
        <taxon>Metazoa</taxon>
        <taxon>Chordata</taxon>
        <taxon>Craniata</taxon>
        <taxon>Vertebrata</taxon>
        <taxon>Euteleostomi</taxon>
        <taxon>Actinopterygii</taxon>
        <taxon>Neopterygii</taxon>
        <taxon>Teleostei</taxon>
        <taxon>Osteoglossocephala</taxon>
        <taxon>Osteoglossomorpha</taxon>
        <taxon>Osteoglossiformes</taxon>
        <taxon>Mormyridae</taxon>
        <taxon>Paramormyrops</taxon>
    </lineage>
</organism>
<dbReference type="GeneID" id="111848297"/>
<name>A0A3B3S2C7_9TELE</name>
<evidence type="ECO:0000313" key="4">
    <source>
        <dbReference type="Ensembl" id="ENSPKIP00000024882.1"/>
    </source>
</evidence>
<dbReference type="RefSeq" id="XP_023675955.1">
    <property type="nucleotide sequence ID" value="XM_023820187.2"/>
</dbReference>
<dbReference type="GeneTree" id="ENSGT00940000166989"/>
<proteinExistence type="inferred from homology"/>
<protein>
    <recommendedName>
        <fullName evidence="3">COX assembly mitochondrial protein</fullName>
    </recommendedName>
</protein>
<dbReference type="OrthoDB" id="6224010at2759"/>
<evidence type="ECO:0000256" key="1">
    <source>
        <dbReference type="ARBA" id="ARBA00007347"/>
    </source>
</evidence>
<comment type="subcellular location">
    <subcellularLocation>
        <location evidence="3">Mitochondrion</location>
    </subcellularLocation>
</comment>
<sequence length="115" mass="13467">MRIRAWFHNLRKDAGEPALRHVELDVLIPKLMREKARERCADKVEAFSHCCKESGFLMVVKCQEQNAALKECLSTHYKDPGFQEECKQQYVKEKEEFQKTGIPAKNRKQKLPTSM</sequence>
<evidence type="ECO:0000256" key="2">
    <source>
        <dbReference type="ARBA" id="ARBA00023157"/>
    </source>
</evidence>
<reference evidence="4" key="1">
    <citation type="submission" date="2025-08" db="UniProtKB">
        <authorList>
            <consortium name="Ensembl"/>
        </authorList>
    </citation>
    <scope>IDENTIFICATION</scope>
</reference>
<dbReference type="KEGG" id="pki:111848297"/>
<keyword evidence="3" id="KW-0496">Mitochondrion</keyword>
<keyword evidence="2" id="KW-1015">Disulfide bond</keyword>
<dbReference type="CTD" id="152100"/>
<dbReference type="Ensembl" id="ENSPKIT00000005603.1">
    <property type="protein sequence ID" value="ENSPKIP00000024882.1"/>
    <property type="gene ID" value="ENSPKIG00000007960.1"/>
</dbReference>
<reference evidence="4" key="2">
    <citation type="submission" date="2025-09" db="UniProtKB">
        <authorList>
            <consortium name="Ensembl"/>
        </authorList>
    </citation>
    <scope>IDENTIFICATION</scope>
</reference>
<evidence type="ECO:0000256" key="3">
    <source>
        <dbReference type="RuleBase" id="RU364104"/>
    </source>
</evidence>
<dbReference type="Proteomes" id="UP000261540">
    <property type="component" value="Unplaced"/>
</dbReference>
<dbReference type="GO" id="GO:0005739">
    <property type="term" value="C:mitochondrion"/>
    <property type="evidence" value="ECO:0007669"/>
    <property type="project" value="UniProtKB-SubCell"/>
</dbReference>
<dbReference type="STRING" id="1676925.ENSPKIP00000024882"/>
<dbReference type="PANTHER" id="PTHR22977:SF5">
    <property type="entry name" value="COX ASSEMBLY MITOCHONDRIAL PROTEIN HOMOLOG"/>
    <property type="match status" value="1"/>
</dbReference>
<dbReference type="Pfam" id="PF08583">
    <property type="entry name" value="Cmc1"/>
    <property type="match status" value="1"/>
</dbReference>
<comment type="similarity">
    <text evidence="1 3">Belongs to the CMC family.</text>
</comment>
<dbReference type="InterPro" id="IPR013892">
    <property type="entry name" value="Cyt_c_biogenesis_Cmc1-like"/>
</dbReference>
<keyword evidence="5" id="KW-1185">Reference proteome</keyword>
<dbReference type="PROSITE" id="PS51808">
    <property type="entry name" value="CHCH"/>
    <property type="match status" value="1"/>
</dbReference>
<evidence type="ECO:0000313" key="5">
    <source>
        <dbReference type="Proteomes" id="UP000261540"/>
    </source>
</evidence>
<dbReference type="PANTHER" id="PTHR22977">
    <property type="entry name" value="COX ASSEMBLY MITOCHONDRIAL PROTEIN"/>
    <property type="match status" value="1"/>
</dbReference>
<accession>A0A3B3S2C7</accession>